<keyword evidence="1" id="KW-1133">Transmembrane helix</keyword>
<evidence type="ECO:0000313" key="2">
    <source>
        <dbReference type="EMBL" id="URW76425.1"/>
    </source>
</evidence>
<keyword evidence="1" id="KW-0812">Transmembrane</keyword>
<dbReference type="RefSeq" id="WP_250753677.1">
    <property type="nucleotide sequence ID" value="NZ_CP098401.1"/>
</dbReference>
<accession>A0ABY4TVJ2</accession>
<feature type="transmembrane region" description="Helical" evidence="1">
    <location>
        <begin position="87"/>
        <end position="105"/>
    </location>
</feature>
<organism evidence="2 3">
    <name type="scientific">Sphingomonas donggukensis</name>
    <dbReference type="NCBI Taxonomy" id="2949093"/>
    <lineage>
        <taxon>Bacteria</taxon>
        <taxon>Pseudomonadati</taxon>
        <taxon>Pseudomonadota</taxon>
        <taxon>Alphaproteobacteria</taxon>
        <taxon>Sphingomonadales</taxon>
        <taxon>Sphingomonadaceae</taxon>
        <taxon>Sphingomonas</taxon>
    </lineage>
</organism>
<sequence length="146" mass="16142">MTASLLTIVPVVANVPWMPPFGLLMLLAWRLRDAEVFPSWGPLGLGLFDDLLSGQPLGSAMALWTITFIVIDIIDNRLVWRDFPHDWVVAGGAVAFCLVAARLVASPLRAHVDTVVLIQIIVSVALYPLAALVCARLDARRRRYQR</sequence>
<proteinExistence type="predicted"/>
<keyword evidence="3" id="KW-1185">Reference proteome</keyword>
<feature type="transmembrane region" description="Helical" evidence="1">
    <location>
        <begin position="117"/>
        <end position="137"/>
    </location>
</feature>
<evidence type="ECO:0000256" key="1">
    <source>
        <dbReference type="SAM" id="Phobius"/>
    </source>
</evidence>
<reference evidence="2" key="1">
    <citation type="submission" date="2022-05" db="EMBL/GenBank/DDBJ databases">
        <title>Sphingomonas sp. strain RMG20 Genome sequencing and assembly.</title>
        <authorList>
            <person name="Kim I."/>
        </authorList>
    </citation>
    <scope>NUCLEOTIDE SEQUENCE</scope>
    <source>
        <strain evidence="2">RMG20</strain>
    </source>
</reference>
<dbReference type="Proteomes" id="UP001055580">
    <property type="component" value="Chromosome"/>
</dbReference>
<evidence type="ECO:0000313" key="3">
    <source>
        <dbReference type="Proteomes" id="UP001055580"/>
    </source>
</evidence>
<keyword evidence="1" id="KW-0472">Membrane</keyword>
<gene>
    <name evidence="2" type="ORF">M9980_04180</name>
</gene>
<name>A0ABY4TVJ2_9SPHN</name>
<protein>
    <submittedName>
        <fullName evidence="2">Rod shape-determining protein MreD</fullName>
    </submittedName>
</protein>
<feature type="transmembrane region" description="Helical" evidence="1">
    <location>
        <begin position="57"/>
        <end position="75"/>
    </location>
</feature>
<dbReference type="EMBL" id="CP098401">
    <property type="protein sequence ID" value="URW76425.1"/>
    <property type="molecule type" value="Genomic_DNA"/>
</dbReference>